<dbReference type="Gene3D" id="2.20.110.10">
    <property type="entry name" value="Histone H3 K4-specific methyltransferase SET7/9 N-terminal domain"/>
    <property type="match status" value="2"/>
</dbReference>
<sequence length="226" mass="25488">IKTMSFSAVTSEENLEGLKFLGTYEGERNELGERHGNGKTLHPNGDEYVGDYQNGKRSGFGVYTFVSKQAKYAGEYANGQRNGHGTFTYPDGSVYEGDWVEGQREGHGVYNYANGDTYIGNWKADRRHGQGEYVYKDKGIKCKGNWNDGKFEDEGHLITCTYSYSGKFNGEQPLGPGRFHFDTGCEQEGEYVTKRIVLRTKTSRDVVHVPVWKCLALYEAGLRNLR</sequence>
<proteinExistence type="predicted"/>
<evidence type="ECO:0000313" key="2">
    <source>
        <dbReference type="EMBL" id="KAK2569622.1"/>
    </source>
</evidence>
<dbReference type="GO" id="GO:0031514">
    <property type="term" value="C:motile cilium"/>
    <property type="evidence" value="ECO:0007669"/>
    <property type="project" value="TreeGrafter"/>
</dbReference>
<dbReference type="EMBL" id="JARQWQ010000009">
    <property type="protein sequence ID" value="KAK2569622.1"/>
    <property type="molecule type" value="Genomic_DNA"/>
</dbReference>
<organism evidence="2 3">
    <name type="scientific">Acropora cervicornis</name>
    <name type="common">Staghorn coral</name>
    <dbReference type="NCBI Taxonomy" id="6130"/>
    <lineage>
        <taxon>Eukaryota</taxon>
        <taxon>Metazoa</taxon>
        <taxon>Cnidaria</taxon>
        <taxon>Anthozoa</taxon>
        <taxon>Hexacorallia</taxon>
        <taxon>Scleractinia</taxon>
        <taxon>Astrocoeniina</taxon>
        <taxon>Acroporidae</taxon>
        <taxon>Acropora</taxon>
    </lineage>
</organism>
<gene>
    <name evidence="2" type="ORF">P5673_005449</name>
</gene>
<protein>
    <submittedName>
        <fullName evidence="2">Radial spoke head 1-like protein</fullName>
    </submittedName>
</protein>
<dbReference type="PANTHER" id="PTHR43215:SF14">
    <property type="entry name" value="RADIAL SPOKE HEAD 1 HOMOLOG"/>
    <property type="match status" value="1"/>
</dbReference>
<dbReference type="GO" id="GO:0035082">
    <property type="term" value="P:axoneme assembly"/>
    <property type="evidence" value="ECO:0007669"/>
    <property type="project" value="TreeGrafter"/>
</dbReference>
<dbReference type="SMART" id="SM00698">
    <property type="entry name" value="MORN"/>
    <property type="match status" value="5"/>
</dbReference>
<dbReference type="InterPro" id="IPR003409">
    <property type="entry name" value="MORN"/>
</dbReference>
<reference evidence="2" key="1">
    <citation type="journal article" date="2023" name="G3 (Bethesda)">
        <title>Whole genome assembly and annotation of the endangered Caribbean coral Acropora cervicornis.</title>
        <authorList>
            <person name="Selwyn J.D."/>
            <person name="Vollmer S.V."/>
        </authorList>
    </citation>
    <scope>NUCLEOTIDE SEQUENCE</scope>
    <source>
        <strain evidence="2">K2</strain>
    </source>
</reference>
<reference evidence="2" key="2">
    <citation type="journal article" date="2023" name="Science">
        <title>Genomic signatures of disease resistance in endangered staghorn corals.</title>
        <authorList>
            <person name="Vollmer S.V."/>
            <person name="Selwyn J.D."/>
            <person name="Despard B.A."/>
            <person name="Roesel C.L."/>
        </authorList>
    </citation>
    <scope>NUCLEOTIDE SEQUENCE</scope>
    <source>
        <strain evidence="2">K2</strain>
    </source>
</reference>
<dbReference type="GO" id="GO:0007286">
    <property type="term" value="P:spermatid development"/>
    <property type="evidence" value="ECO:0007669"/>
    <property type="project" value="TreeGrafter"/>
</dbReference>
<evidence type="ECO:0000313" key="3">
    <source>
        <dbReference type="Proteomes" id="UP001249851"/>
    </source>
</evidence>
<dbReference type="Pfam" id="PF02493">
    <property type="entry name" value="MORN"/>
    <property type="match status" value="5"/>
</dbReference>
<dbReference type="Proteomes" id="UP001249851">
    <property type="component" value="Unassembled WGS sequence"/>
</dbReference>
<evidence type="ECO:0000256" key="1">
    <source>
        <dbReference type="ARBA" id="ARBA00022737"/>
    </source>
</evidence>
<keyword evidence="1" id="KW-0677">Repeat</keyword>
<keyword evidence="3" id="KW-1185">Reference proteome</keyword>
<dbReference type="GO" id="GO:0005634">
    <property type="term" value="C:nucleus"/>
    <property type="evidence" value="ECO:0007669"/>
    <property type="project" value="TreeGrafter"/>
</dbReference>
<accession>A0AAD9QYD5</accession>
<comment type="caution">
    <text evidence="2">The sequence shown here is derived from an EMBL/GenBank/DDBJ whole genome shotgun (WGS) entry which is preliminary data.</text>
</comment>
<dbReference type="PANTHER" id="PTHR43215">
    <property type="entry name" value="RADIAL SPOKE HEAD 1 HOMOLOG"/>
    <property type="match status" value="1"/>
</dbReference>
<dbReference type="AlphaFoldDB" id="A0AAD9QYD5"/>
<feature type="non-terminal residue" evidence="2">
    <location>
        <position position="1"/>
    </location>
</feature>
<name>A0AAD9QYD5_ACRCE</name>
<dbReference type="FunFam" id="2.20.110.10:FF:000002">
    <property type="entry name" value="Phosphatidylinositol 4-phosphate 5-kinase 8"/>
    <property type="match status" value="1"/>
</dbReference>
<dbReference type="SUPFAM" id="SSF82185">
    <property type="entry name" value="Histone H3 K4-specific methyltransferase SET7/9 N-terminal domain"/>
    <property type="match status" value="2"/>
</dbReference>